<evidence type="ECO:0000313" key="2">
    <source>
        <dbReference type="EMBL" id="KAI7754399.1"/>
    </source>
</evidence>
<dbReference type="EMBL" id="JAMZMK010003779">
    <property type="protein sequence ID" value="KAI7754399.1"/>
    <property type="molecule type" value="Genomic_DNA"/>
</dbReference>
<organism evidence="2 3">
    <name type="scientific">Ambrosia artemisiifolia</name>
    <name type="common">Common ragweed</name>
    <dbReference type="NCBI Taxonomy" id="4212"/>
    <lineage>
        <taxon>Eukaryota</taxon>
        <taxon>Viridiplantae</taxon>
        <taxon>Streptophyta</taxon>
        <taxon>Embryophyta</taxon>
        <taxon>Tracheophyta</taxon>
        <taxon>Spermatophyta</taxon>
        <taxon>Magnoliopsida</taxon>
        <taxon>eudicotyledons</taxon>
        <taxon>Gunneridae</taxon>
        <taxon>Pentapetalae</taxon>
        <taxon>asterids</taxon>
        <taxon>campanulids</taxon>
        <taxon>Asterales</taxon>
        <taxon>Asteraceae</taxon>
        <taxon>Asteroideae</taxon>
        <taxon>Heliantheae alliance</taxon>
        <taxon>Heliantheae</taxon>
        <taxon>Ambrosia</taxon>
    </lineage>
</organism>
<evidence type="ECO:0000256" key="1">
    <source>
        <dbReference type="SAM" id="Coils"/>
    </source>
</evidence>
<sequence>MSITSETVKKIEQELAEAKSAVSEKDALHKECVTEVATLEKSIYDHANNRERILKDIEKKIKTVKTKMQSASKDLKGHENEREKLIMEVEAVKQEQTSLENQLVSFQKQISVLTSEVDELKTKVDLLT</sequence>
<feature type="coiled-coil region" evidence="1">
    <location>
        <begin position="1"/>
        <end position="123"/>
    </location>
</feature>
<dbReference type="SUPFAM" id="SSF57997">
    <property type="entry name" value="Tropomyosin"/>
    <property type="match status" value="1"/>
</dbReference>
<evidence type="ECO:0000313" key="3">
    <source>
        <dbReference type="Proteomes" id="UP001206925"/>
    </source>
</evidence>
<protein>
    <submittedName>
        <fullName evidence="2">Uncharacterized protein</fullName>
    </submittedName>
</protein>
<proteinExistence type="predicted"/>
<keyword evidence="3" id="KW-1185">Reference proteome</keyword>
<keyword evidence="1" id="KW-0175">Coiled coil</keyword>
<dbReference type="Gene3D" id="1.10.287.1490">
    <property type="match status" value="1"/>
</dbReference>
<dbReference type="AlphaFoldDB" id="A0AAD5D7L5"/>
<reference evidence="2" key="1">
    <citation type="submission" date="2022-06" db="EMBL/GenBank/DDBJ databases">
        <title>Uncovering the hologenomic basis of an extraordinary plant invasion.</title>
        <authorList>
            <person name="Bieker V.C."/>
            <person name="Martin M.D."/>
            <person name="Gilbert T."/>
            <person name="Hodgins K."/>
            <person name="Battlay P."/>
            <person name="Petersen B."/>
            <person name="Wilson J."/>
        </authorList>
    </citation>
    <scope>NUCLEOTIDE SEQUENCE</scope>
    <source>
        <strain evidence="2">AA19_3_7</strain>
        <tissue evidence="2">Leaf</tissue>
    </source>
</reference>
<gene>
    <name evidence="2" type="ORF">M8C21_024471</name>
</gene>
<name>A0AAD5D7L5_AMBAR</name>
<dbReference type="Proteomes" id="UP001206925">
    <property type="component" value="Unassembled WGS sequence"/>
</dbReference>
<comment type="caution">
    <text evidence="2">The sequence shown here is derived from an EMBL/GenBank/DDBJ whole genome shotgun (WGS) entry which is preliminary data.</text>
</comment>
<accession>A0AAD5D7L5</accession>